<dbReference type="InterPro" id="IPR010841">
    <property type="entry name" value="EF-G-binding_N"/>
</dbReference>
<evidence type="ECO:0000313" key="4">
    <source>
        <dbReference type="Proteomes" id="UP000094578"/>
    </source>
</evidence>
<dbReference type="EMBL" id="MDER01000049">
    <property type="protein sequence ID" value="ODP27611.1"/>
    <property type="molecule type" value="Genomic_DNA"/>
</dbReference>
<dbReference type="Gene3D" id="1.20.1280.250">
    <property type="match status" value="1"/>
</dbReference>
<reference evidence="3 4" key="1">
    <citation type="submission" date="2016-08" db="EMBL/GenBank/DDBJ databases">
        <title>Genome sequencing of Paenibacillus sp. TI45-13ar, isolated from Korean traditional nuruk.</title>
        <authorList>
            <person name="Kim S.-J."/>
        </authorList>
    </citation>
    <scope>NUCLEOTIDE SEQUENCE [LARGE SCALE GENOMIC DNA]</scope>
    <source>
        <strain evidence="3 4">TI45-13ar</strain>
    </source>
</reference>
<gene>
    <name evidence="3" type="ORF">PTI45_02981</name>
</gene>
<accession>A0A1E3L1Y1</accession>
<name>A0A1E3L1Y1_9BACL</name>
<protein>
    <recommendedName>
        <fullName evidence="5">Elongation factor G-binding protein</fullName>
    </recommendedName>
</protein>
<proteinExistence type="predicted"/>
<keyword evidence="4" id="KW-1185">Reference proteome</keyword>
<evidence type="ECO:0000259" key="2">
    <source>
        <dbReference type="Pfam" id="PF16571"/>
    </source>
</evidence>
<evidence type="ECO:0008006" key="5">
    <source>
        <dbReference type="Google" id="ProtNLM"/>
    </source>
</evidence>
<evidence type="ECO:0000259" key="1">
    <source>
        <dbReference type="Pfam" id="PF07299"/>
    </source>
</evidence>
<dbReference type="InterPro" id="IPR032330">
    <property type="entry name" value="EF-G-binding_C"/>
</dbReference>
<evidence type="ECO:0000313" key="3">
    <source>
        <dbReference type="EMBL" id="ODP27611.1"/>
    </source>
</evidence>
<organism evidence="3 4">
    <name type="scientific">Paenibacillus nuruki</name>
    <dbReference type="NCBI Taxonomy" id="1886670"/>
    <lineage>
        <taxon>Bacteria</taxon>
        <taxon>Bacillati</taxon>
        <taxon>Bacillota</taxon>
        <taxon>Bacilli</taxon>
        <taxon>Bacillales</taxon>
        <taxon>Paenibacillaceae</taxon>
        <taxon>Paenibacillus</taxon>
    </lineage>
</organism>
<dbReference type="PATRIC" id="fig|1886670.3.peg.3031"/>
<dbReference type="Pfam" id="PF07299">
    <property type="entry name" value="EF-G-binding_N"/>
    <property type="match status" value="1"/>
</dbReference>
<dbReference type="CDD" id="cd16342">
    <property type="entry name" value="FusC_FusB"/>
    <property type="match status" value="1"/>
</dbReference>
<dbReference type="STRING" id="1886670.PTI45_02981"/>
<dbReference type="InterPro" id="IPR038344">
    <property type="entry name" value="EF-G_N_sf"/>
</dbReference>
<dbReference type="RefSeq" id="WP_069328385.1">
    <property type="nucleotide sequence ID" value="NZ_MDER01000049.1"/>
</dbReference>
<dbReference type="Pfam" id="PF16571">
    <property type="entry name" value="FBP_C"/>
    <property type="match status" value="1"/>
</dbReference>
<dbReference type="Proteomes" id="UP000094578">
    <property type="component" value="Unassembled WGS sequence"/>
</dbReference>
<comment type="caution">
    <text evidence="3">The sequence shown here is derived from an EMBL/GenBank/DDBJ whole genome shotgun (WGS) entry which is preliminary data.</text>
</comment>
<sequence>MQTPFIQNYQLNVIKKQADFLLKTMRSVADRKVLATVRETAVMNVIEAFNDLTAEQKSLLEQLSTYEATHDLEKYLEQLDVYVIPFPKVSLKQIQKLFPKAKKLKTPNLEVIDYTHTTYLRWTDIATNRLYIVYPHQDRLVGIEGQITSMNKKGFCMFCNRHRELGFFNVKIKASGSPDNIASVGQYICIDHEECNHSIADTAPLEKFISSVGK</sequence>
<feature type="domain" description="Elongation factor G-binding protein C-terminal treble-clef zinc-finger" evidence="2">
    <location>
        <begin position="100"/>
        <end position="199"/>
    </location>
</feature>
<feature type="domain" description="Elongation factor G-binding protein N-terminal" evidence="1">
    <location>
        <begin position="5"/>
        <end position="87"/>
    </location>
</feature>
<dbReference type="AlphaFoldDB" id="A0A1E3L1Y1"/>